<evidence type="ECO:0000313" key="5">
    <source>
        <dbReference type="Proteomes" id="UP000321947"/>
    </source>
</evidence>
<feature type="compositionally biased region" description="Basic residues" evidence="1">
    <location>
        <begin position="175"/>
        <end position="184"/>
    </location>
</feature>
<gene>
    <name evidence="3" type="ORF">E5676_scaffold98G00080</name>
    <name evidence="2" type="ORF">E6C27_scaffold262G00770</name>
</gene>
<organism evidence="3 5">
    <name type="scientific">Cucumis melo var. makuwa</name>
    <name type="common">Oriental melon</name>
    <dbReference type="NCBI Taxonomy" id="1194695"/>
    <lineage>
        <taxon>Eukaryota</taxon>
        <taxon>Viridiplantae</taxon>
        <taxon>Streptophyta</taxon>
        <taxon>Embryophyta</taxon>
        <taxon>Tracheophyta</taxon>
        <taxon>Spermatophyta</taxon>
        <taxon>Magnoliopsida</taxon>
        <taxon>eudicotyledons</taxon>
        <taxon>Gunneridae</taxon>
        <taxon>Pentapetalae</taxon>
        <taxon>rosids</taxon>
        <taxon>fabids</taxon>
        <taxon>Cucurbitales</taxon>
        <taxon>Cucurbitaceae</taxon>
        <taxon>Benincaseae</taxon>
        <taxon>Cucumis</taxon>
    </lineage>
</organism>
<sequence>MSLHDTNVAGISAKNVEFELVVSESHMFEMDLDERDDVRLARLLKKGLFSKAGSTAVDAPVPSVHSVSSSSSQNIFVPIPSQPSTTNENLKQSGHSPPVRSSIRSSPPVGNQQSIPDPNHVGQSCDNVSENIVANVGENIDENVGEHVEPTNNSALDDVEPNENVHPTEYEQNQKGRKHNRVVI</sequence>
<dbReference type="Proteomes" id="UP000321393">
    <property type="component" value="Unassembled WGS sequence"/>
</dbReference>
<evidence type="ECO:0000313" key="4">
    <source>
        <dbReference type="Proteomes" id="UP000321393"/>
    </source>
</evidence>
<feature type="region of interest" description="Disordered" evidence="1">
    <location>
        <begin position="142"/>
        <end position="184"/>
    </location>
</feature>
<feature type="region of interest" description="Disordered" evidence="1">
    <location>
        <begin position="56"/>
        <end position="125"/>
    </location>
</feature>
<accession>A0A5D3C2I8</accession>
<dbReference type="EMBL" id="SSTD01013776">
    <property type="protein sequence ID" value="TYK05570.1"/>
    <property type="molecule type" value="Genomic_DNA"/>
</dbReference>
<comment type="caution">
    <text evidence="3">The sequence shown here is derived from an EMBL/GenBank/DDBJ whole genome shotgun (WGS) entry which is preliminary data.</text>
</comment>
<feature type="compositionally biased region" description="Low complexity" evidence="1">
    <location>
        <begin position="60"/>
        <end position="72"/>
    </location>
</feature>
<feature type="compositionally biased region" description="Polar residues" evidence="1">
    <location>
        <begin position="82"/>
        <end position="95"/>
    </location>
</feature>
<protein>
    <recommendedName>
        <fullName evidence="6">Envelope-like protein</fullName>
    </recommendedName>
</protein>
<feature type="compositionally biased region" description="Low complexity" evidence="1">
    <location>
        <begin position="96"/>
        <end position="109"/>
    </location>
</feature>
<dbReference type="EMBL" id="SSTE01017321">
    <property type="protein sequence ID" value="KAA0040528.1"/>
    <property type="molecule type" value="Genomic_DNA"/>
</dbReference>
<feature type="compositionally biased region" description="Polar residues" evidence="1">
    <location>
        <begin position="110"/>
        <end position="125"/>
    </location>
</feature>
<dbReference type="AlphaFoldDB" id="A0A5D3C2I8"/>
<evidence type="ECO:0000256" key="1">
    <source>
        <dbReference type="SAM" id="MobiDB-lite"/>
    </source>
</evidence>
<dbReference type="Proteomes" id="UP000321947">
    <property type="component" value="Unassembled WGS sequence"/>
</dbReference>
<evidence type="ECO:0000313" key="3">
    <source>
        <dbReference type="EMBL" id="TYK05570.1"/>
    </source>
</evidence>
<name>A0A5D3C2I8_CUCMM</name>
<proteinExistence type="predicted"/>
<reference evidence="4 5" key="1">
    <citation type="submission" date="2019-08" db="EMBL/GenBank/DDBJ databases">
        <title>Draft genome sequences of two oriental melons (Cucumis melo L. var makuwa).</title>
        <authorList>
            <person name="Kwon S.-Y."/>
        </authorList>
    </citation>
    <scope>NUCLEOTIDE SEQUENCE [LARGE SCALE GENOMIC DNA]</scope>
    <source>
        <strain evidence="5">cv. Chang Bougi</strain>
        <strain evidence="4">cv. SW 3</strain>
        <tissue evidence="3">Leaf</tissue>
    </source>
</reference>
<evidence type="ECO:0000313" key="2">
    <source>
        <dbReference type="EMBL" id="KAA0040528.1"/>
    </source>
</evidence>
<evidence type="ECO:0008006" key="6">
    <source>
        <dbReference type="Google" id="ProtNLM"/>
    </source>
</evidence>